<proteinExistence type="inferred from homology"/>
<dbReference type="InterPro" id="IPR039204">
    <property type="entry name" value="MRS2-like"/>
</dbReference>
<sequence>MASVPLSASSQAGLLLLPLPLLQPPGAGAGACLRYRLPRLPPALSSVRKGGLLPLPILAPPRAAEGKDGWALTKEEVVEEDEEEVEVRREGEEDGGGSGDGGGAREDASRGSGRFAADYISLGIKEPVYEVIEVRSTGRMSTKKISRRQLLKSSGLRLRDTRSVDPSLWLMNSMPSLLVREQAILINLGSLRAIAMYEHVLIFNYNSPGGKAFLELLLPRLNPRNINGGPAMPFQLEVVEAALLSRILRLEQRLMKIEPSVSAT</sequence>
<dbReference type="PANTHER" id="PTHR13890:SF0">
    <property type="entry name" value="MAGNESIUM TRANSPORTER MRS2 HOMOLOG, MITOCHONDRIAL"/>
    <property type="match status" value="1"/>
</dbReference>
<accession>A0A8T0Q4K1</accession>
<evidence type="ECO:0000256" key="5">
    <source>
        <dbReference type="ARBA" id="ARBA00022842"/>
    </source>
</evidence>
<reference evidence="12 13" key="1">
    <citation type="submission" date="2020-05" db="EMBL/GenBank/DDBJ databases">
        <title>WGS assembly of Panicum virgatum.</title>
        <authorList>
            <person name="Lovell J.T."/>
            <person name="Jenkins J."/>
            <person name="Shu S."/>
            <person name="Juenger T.E."/>
            <person name="Schmutz J."/>
        </authorList>
    </citation>
    <scope>NUCLEOTIDE SEQUENCE [LARGE SCALE GENOMIC DNA]</scope>
    <source>
        <strain evidence="13">cv. AP13</strain>
    </source>
</reference>
<dbReference type="GO" id="GO:0015095">
    <property type="term" value="F:magnesium ion transmembrane transporter activity"/>
    <property type="evidence" value="ECO:0007669"/>
    <property type="project" value="TreeGrafter"/>
</dbReference>
<comment type="subcellular location">
    <subcellularLocation>
        <location evidence="1">Membrane</location>
        <topology evidence="1">Multi-pass membrane protein</topology>
    </subcellularLocation>
</comment>
<keyword evidence="11" id="KW-0732">Signal</keyword>
<comment type="similarity">
    <text evidence="2">Belongs to the CorA metal ion transporter (MIT) (TC 1.A.35.5) family.</text>
</comment>
<keyword evidence="3" id="KW-0813">Transport</keyword>
<keyword evidence="9" id="KW-0472">Membrane</keyword>
<dbReference type="PANTHER" id="PTHR13890">
    <property type="entry name" value="RNA SPLICING PROTEIN MRS2, MITOCHONDRIAL"/>
    <property type="match status" value="1"/>
</dbReference>
<evidence type="ECO:0000256" key="7">
    <source>
        <dbReference type="ARBA" id="ARBA00022989"/>
    </source>
</evidence>
<feature type="region of interest" description="Disordered" evidence="10">
    <location>
        <begin position="76"/>
        <end position="110"/>
    </location>
</feature>
<dbReference type="GO" id="GO:0009941">
    <property type="term" value="C:chloroplast envelope"/>
    <property type="evidence" value="ECO:0007669"/>
    <property type="project" value="TreeGrafter"/>
</dbReference>
<keyword evidence="6" id="KW-0809">Transit peptide</keyword>
<feature type="chain" id="PRO_5035914263" evidence="11">
    <location>
        <begin position="30"/>
        <end position="264"/>
    </location>
</feature>
<evidence type="ECO:0000256" key="10">
    <source>
        <dbReference type="SAM" id="MobiDB-lite"/>
    </source>
</evidence>
<dbReference type="GO" id="GO:0016020">
    <property type="term" value="C:membrane"/>
    <property type="evidence" value="ECO:0007669"/>
    <property type="project" value="UniProtKB-SubCell"/>
</dbReference>
<keyword evidence="13" id="KW-1185">Reference proteome</keyword>
<protein>
    <submittedName>
        <fullName evidence="12">Uncharacterized protein</fullName>
    </submittedName>
</protein>
<dbReference type="AlphaFoldDB" id="A0A8T0Q4K1"/>
<feature type="signal peptide" evidence="11">
    <location>
        <begin position="1"/>
        <end position="29"/>
    </location>
</feature>
<dbReference type="EMBL" id="CM029050">
    <property type="protein sequence ID" value="KAG2568245.1"/>
    <property type="molecule type" value="Genomic_DNA"/>
</dbReference>
<dbReference type="Pfam" id="PF22099">
    <property type="entry name" value="MRS2-like"/>
    <property type="match status" value="1"/>
</dbReference>
<evidence type="ECO:0000313" key="12">
    <source>
        <dbReference type="EMBL" id="KAG2568245.1"/>
    </source>
</evidence>
<evidence type="ECO:0000256" key="2">
    <source>
        <dbReference type="ARBA" id="ARBA00007535"/>
    </source>
</evidence>
<dbReference type="FunFam" id="2.40.128.330:FF:000004">
    <property type="entry name" value="Magnesium transporter MRS2-11, chloroplastic"/>
    <property type="match status" value="1"/>
</dbReference>
<evidence type="ECO:0000256" key="4">
    <source>
        <dbReference type="ARBA" id="ARBA00022692"/>
    </source>
</evidence>
<evidence type="ECO:0000256" key="11">
    <source>
        <dbReference type="SAM" id="SignalP"/>
    </source>
</evidence>
<keyword evidence="5" id="KW-0460">Magnesium</keyword>
<evidence type="ECO:0000256" key="3">
    <source>
        <dbReference type="ARBA" id="ARBA00022448"/>
    </source>
</evidence>
<gene>
    <name evidence="12" type="ORF">PVAP13_7NG305100</name>
</gene>
<keyword evidence="4" id="KW-0812">Transmembrane</keyword>
<evidence type="ECO:0000256" key="6">
    <source>
        <dbReference type="ARBA" id="ARBA00022946"/>
    </source>
</evidence>
<keyword evidence="8" id="KW-0406">Ion transport</keyword>
<evidence type="ECO:0000256" key="8">
    <source>
        <dbReference type="ARBA" id="ARBA00023065"/>
    </source>
</evidence>
<keyword evidence="7" id="KW-1133">Transmembrane helix</keyword>
<evidence type="ECO:0000256" key="1">
    <source>
        <dbReference type="ARBA" id="ARBA00004141"/>
    </source>
</evidence>
<name>A0A8T0Q4K1_PANVG</name>
<dbReference type="OrthoDB" id="10251508at2759"/>
<organism evidence="12 13">
    <name type="scientific">Panicum virgatum</name>
    <name type="common">Blackwell switchgrass</name>
    <dbReference type="NCBI Taxonomy" id="38727"/>
    <lineage>
        <taxon>Eukaryota</taxon>
        <taxon>Viridiplantae</taxon>
        <taxon>Streptophyta</taxon>
        <taxon>Embryophyta</taxon>
        <taxon>Tracheophyta</taxon>
        <taxon>Spermatophyta</taxon>
        <taxon>Magnoliopsida</taxon>
        <taxon>Liliopsida</taxon>
        <taxon>Poales</taxon>
        <taxon>Poaceae</taxon>
        <taxon>PACMAD clade</taxon>
        <taxon>Panicoideae</taxon>
        <taxon>Panicodae</taxon>
        <taxon>Paniceae</taxon>
        <taxon>Panicinae</taxon>
        <taxon>Panicum</taxon>
        <taxon>Panicum sect. Hiantes</taxon>
    </lineage>
</organism>
<dbReference type="Proteomes" id="UP000823388">
    <property type="component" value="Chromosome 7N"/>
</dbReference>
<comment type="caution">
    <text evidence="12">The sequence shown here is derived from an EMBL/GenBank/DDBJ whole genome shotgun (WGS) entry which is preliminary data.</text>
</comment>
<dbReference type="Gene3D" id="2.40.128.330">
    <property type="match status" value="1"/>
</dbReference>
<evidence type="ECO:0000313" key="13">
    <source>
        <dbReference type="Proteomes" id="UP000823388"/>
    </source>
</evidence>
<evidence type="ECO:0000256" key="9">
    <source>
        <dbReference type="ARBA" id="ARBA00023136"/>
    </source>
</evidence>